<dbReference type="Proteomes" id="UP001218364">
    <property type="component" value="Unassembled WGS sequence"/>
</dbReference>
<evidence type="ECO:0000313" key="1">
    <source>
        <dbReference type="EMBL" id="ANP36856.1"/>
    </source>
</evidence>
<sequence>MDEEVSGSAADELHGLIDRVVVTWDGEQEHHELDMSGKLLEMLAKAEPAGEAGFVSNGCSLKLVAGAGFEPATFRL</sequence>
<accession>A0A1B0ZRQ4</accession>
<organism evidence="1 3">
    <name type="scientific">Phaeobacter gallaeciensis</name>
    <dbReference type="NCBI Taxonomy" id="60890"/>
    <lineage>
        <taxon>Bacteria</taxon>
        <taxon>Pseudomonadati</taxon>
        <taxon>Pseudomonadota</taxon>
        <taxon>Alphaproteobacteria</taxon>
        <taxon>Rhodobacterales</taxon>
        <taxon>Roseobacteraceae</taxon>
        <taxon>Phaeobacter</taxon>
    </lineage>
</organism>
<evidence type="ECO:0000313" key="4">
    <source>
        <dbReference type="Proteomes" id="UP001218364"/>
    </source>
</evidence>
<name>A0A1B0ZRQ4_9RHOB</name>
<evidence type="ECO:0000313" key="3">
    <source>
        <dbReference type="Proteomes" id="UP000092565"/>
    </source>
</evidence>
<protein>
    <submittedName>
        <fullName evidence="1">Resolvase</fullName>
    </submittedName>
</protein>
<dbReference type="AlphaFoldDB" id="A0A1B0ZRQ4"/>
<dbReference type="Proteomes" id="UP000092565">
    <property type="component" value="Chromosome"/>
</dbReference>
<keyword evidence="3" id="KW-1185">Reference proteome</keyword>
<proteinExistence type="predicted"/>
<dbReference type="RefSeq" id="WP_274840290.1">
    <property type="nucleotide sequence ID" value="NZ_JARCJF010000019.1"/>
</dbReference>
<reference evidence="1 3" key="1">
    <citation type="submission" date="2016-04" db="EMBL/GenBank/DDBJ databases">
        <authorList>
            <person name="Evans L.H."/>
            <person name="Alamgir A."/>
            <person name="Owens N."/>
            <person name="Weber N.D."/>
            <person name="Virtaneva K."/>
            <person name="Barbian K."/>
            <person name="Babar A."/>
            <person name="Rosenke K."/>
        </authorList>
    </citation>
    <scope>NUCLEOTIDE SEQUENCE [LARGE SCALE GENOMIC DNA]</scope>
    <source>
        <strain evidence="1 3">JL2886</strain>
    </source>
</reference>
<evidence type="ECO:0000313" key="2">
    <source>
        <dbReference type="EMBL" id="MDE4168066.1"/>
    </source>
</evidence>
<gene>
    <name evidence="1" type="ORF">JL2886_01955</name>
    <name evidence="2" type="ORF">PXK24_20455</name>
</gene>
<dbReference type="EMBL" id="JARCJK010000019">
    <property type="protein sequence ID" value="MDE4168066.1"/>
    <property type="molecule type" value="Genomic_DNA"/>
</dbReference>
<dbReference type="EMBL" id="CP015124">
    <property type="protein sequence ID" value="ANP36856.1"/>
    <property type="molecule type" value="Genomic_DNA"/>
</dbReference>
<reference evidence="2 4" key="2">
    <citation type="submission" date="2023-02" db="EMBL/GenBank/DDBJ databases">
        <title>Population genomics of bacteria associated with diatom.</title>
        <authorList>
            <person name="Xie J."/>
            <person name="Wang H."/>
        </authorList>
    </citation>
    <scope>NUCLEOTIDE SEQUENCE [LARGE SCALE GENOMIC DNA]</scope>
    <source>
        <strain evidence="2 4">PT47_8</strain>
    </source>
</reference>